<dbReference type="Pfam" id="PF04749">
    <property type="entry name" value="PLAC8"/>
    <property type="match status" value="1"/>
</dbReference>
<keyword evidence="2" id="KW-1185">Reference proteome</keyword>
<dbReference type="OrthoDB" id="1045822at2759"/>
<dbReference type="PANTHER" id="PTHR15907">
    <property type="entry name" value="DUF614 FAMILY PROTEIN-RELATED"/>
    <property type="match status" value="1"/>
</dbReference>
<dbReference type="Proteomes" id="UP000447434">
    <property type="component" value="Chromosome 13"/>
</dbReference>
<reference evidence="2" key="1">
    <citation type="journal article" date="2020" name="Nat. Commun.">
        <title>Genome sequence of the cluster root forming white lupin.</title>
        <authorList>
            <person name="Hufnagel B."/>
            <person name="Marques A."/>
            <person name="Soriano A."/>
            <person name="Marques L."/>
            <person name="Divol F."/>
            <person name="Doumas P."/>
            <person name="Sallet E."/>
            <person name="Mancinotti D."/>
            <person name="Carrere S."/>
            <person name="Marande W."/>
            <person name="Arribat S."/>
            <person name="Keller J."/>
            <person name="Huneau C."/>
            <person name="Blein T."/>
            <person name="Aime D."/>
            <person name="Laguerre M."/>
            <person name="Taylor J."/>
            <person name="Schubert V."/>
            <person name="Nelson M."/>
            <person name="Geu-Flores F."/>
            <person name="Crespi M."/>
            <person name="Gallardo-Guerrero K."/>
            <person name="Delaux P.-M."/>
            <person name="Salse J."/>
            <person name="Berges H."/>
            <person name="Guyot R."/>
            <person name="Gouzy J."/>
            <person name="Peret B."/>
        </authorList>
    </citation>
    <scope>NUCLEOTIDE SEQUENCE [LARGE SCALE GENOMIC DNA]</scope>
    <source>
        <strain evidence="2">cv. Amiga</strain>
    </source>
</reference>
<organism evidence="1 2">
    <name type="scientific">Lupinus albus</name>
    <name type="common">White lupine</name>
    <name type="synonym">Lupinus termis</name>
    <dbReference type="NCBI Taxonomy" id="3870"/>
    <lineage>
        <taxon>Eukaryota</taxon>
        <taxon>Viridiplantae</taxon>
        <taxon>Streptophyta</taxon>
        <taxon>Embryophyta</taxon>
        <taxon>Tracheophyta</taxon>
        <taxon>Spermatophyta</taxon>
        <taxon>Magnoliopsida</taxon>
        <taxon>eudicotyledons</taxon>
        <taxon>Gunneridae</taxon>
        <taxon>Pentapetalae</taxon>
        <taxon>rosids</taxon>
        <taxon>fabids</taxon>
        <taxon>Fabales</taxon>
        <taxon>Fabaceae</taxon>
        <taxon>Papilionoideae</taxon>
        <taxon>50 kb inversion clade</taxon>
        <taxon>genistoids sensu lato</taxon>
        <taxon>core genistoids</taxon>
        <taxon>Genisteae</taxon>
        <taxon>Lupinus</taxon>
    </lineage>
</organism>
<comment type="caution">
    <text evidence="1">The sequence shown here is derived from an EMBL/GenBank/DDBJ whole genome shotgun (WGS) entry which is preliminary data.</text>
</comment>
<protein>
    <submittedName>
        <fullName evidence="1">Putative PLAC8 motif-containing protein</fullName>
    </submittedName>
</protein>
<accession>A0A6A4PH88</accession>
<name>A0A6A4PH88_LUPAL</name>
<dbReference type="NCBIfam" id="TIGR01571">
    <property type="entry name" value="A_thal_Cys_rich"/>
    <property type="match status" value="1"/>
</dbReference>
<proteinExistence type="predicted"/>
<evidence type="ECO:0000313" key="2">
    <source>
        <dbReference type="Proteomes" id="UP000447434"/>
    </source>
</evidence>
<dbReference type="AlphaFoldDB" id="A0A6A4PH88"/>
<dbReference type="EMBL" id="WOCE01000013">
    <property type="protein sequence ID" value="KAE9600891.1"/>
    <property type="molecule type" value="Genomic_DNA"/>
</dbReference>
<sequence length="245" mass="27309">MSSSTYMLFNSSAFTQCETSSFILGIPGNIQFSNSIKDLETTHTPNTTSKFQTIYLITIYFYKLKTHLNMHPSPKPYVNEQYSEAKPAPYGNRPIATGAQYATSQALVPWSTGLFDCCSDGRNCCVTCCCPCVTFGQIAEIVDEGAMSGTASAGIYAVINATTGHACLYSCLYRQKMRNKYRLEESPCDDWCVHCCCECCALCQEYRELQNQGYDMVIGWQGNLQRNHGVAMNLTPPTVEPVMRR</sequence>
<dbReference type="InterPro" id="IPR006461">
    <property type="entry name" value="PLAC_motif_containing"/>
</dbReference>
<evidence type="ECO:0000313" key="1">
    <source>
        <dbReference type="EMBL" id="KAE9600891.1"/>
    </source>
</evidence>
<gene>
    <name evidence="1" type="ORF">Lalb_Chr13g0291741</name>
</gene>